<protein>
    <submittedName>
        <fullName evidence="2">Uncharacterized protein</fullName>
    </submittedName>
</protein>
<dbReference type="AlphaFoldDB" id="A0A0E9UDA1"/>
<keyword evidence="1" id="KW-0472">Membrane</keyword>
<reference evidence="2" key="2">
    <citation type="journal article" date="2015" name="Fish Shellfish Immunol.">
        <title>Early steps in the European eel (Anguilla anguilla)-Vibrio vulnificus interaction in the gills: Role of the RtxA13 toxin.</title>
        <authorList>
            <person name="Callol A."/>
            <person name="Pajuelo D."/>
            <person name="Ebbesson L."/>
            <person name="Teles M."/>
            <person name="MacKenzie S."/>
            <person name="Amaro C."/>
        </authorList>
    </citation>
    <scope>NUCLEOTIDE SEQUENCE</scope>
</reference>
<organism evidence="2">
    <name type="scientific">Anguilla anguilla</name>
    <name type="common">European freshwater eel</name>
    <name type="synonym">Muraena anguilla</name>
    <dbReference type="NCBI Taxonomy" id="7936"/>
    <lineage>
        <taxon>Eukaryota</taxon>
        <taxon>Metazoa</taxon>
        <taxon>Chordata</taxon>
        <taxon>Craniata</taxon>
        <taxon>Vertebrata</taxon>
        <taxon>Euteleostomi</taxon>
        <taxon>Actinopterygii</taxon>
        <taxon>Neopterygii</taxon>
        <taxon>Teleostei</taxon>
        <taxon>Anguilliformes</taxon>
        <taxon>Anguillidae</taxon>
        <taxon>Anguilla</taxon>
    </lineage>
</organism>
<keyword evidence="1" id="KW-0812">Transmembrane</keyword>
<feature type="transmembrane region" description="Helical" evidence="1">
    <location>
        <begin position="15"/>
        <end position="40"/>
    </location>
</feature>
<keyword evidence="1" id="KW-1133">Transmembrane helix</keyword>
<evidence type="ECO:0000256" key="1">
    <source>
        <dbReference type="SAM" id="Phobius"/>
    </source>
</evidence>
<name>A0A0E9UDA1_ANGAN</name>
<dbReference type="EMBL" id="GBXM01045639">
    <property type="protein sequence ID" value="JAH62938.1"/>
    <property type="molecule type" value="Transcribed_RNA"/>
</dbReference>
<sequence>MKPALKVLFDFMPTIIFLFSPCCEALLATWMKICGINYVYSILLQMKERNFSK</sequence>
<evidence type="ECO:0000313" key="2">
    <source>
        <dbReference type="EMBL" id="JAH62938.1"/>
    </source>
</evidence>
<reference evidence="2" key="1">
    <citation type="submission" date="2014-11" db="EMBL/GenBank/DDBJ databases">
        <authorList>
            <person name="Amaro Gonzalez C."/>
        </authorList>
    </citation>
    <scope>NUCLEOTIDE SEQUENCE</scope>
</reference>
<accession>A0A0E9UDA1</accession>
<proteinExistence type="predicted"/>